<evidence type="ECO:0000256" key="6">
    <source>
        <dbReference type="SAM" id="Phobius"/>
    </source>
</evidence>
<keyword evidence="6" id="KW-0812">Transmembrane</keyword>
<dbReference type="Pfam" id="PF08205">
    <property type="entry name" value="C2-set_2"/>
    <property type="match status" value="1"/>
</dbReference>
<evidence type="ECO:0000256" key="5">
    <source>
        <dbReference type="ARBA" id="ARBA00023319"/>
    </source>
</evidence>
<dbReference type="PANTHER" id="PTHR11640">
    <property type="entry name" value="NEPHRIN"/>
    <property type="match status" value="1"/>
</dbReference>
<dbReference type="InterPro" id="IPR007110">
    <property type="entry name" value="Ig-like_dom"/>
</dbReference>
<evidence type="ECO:0000256" key="3">
    <source>
        <dbReference type="ARBA" id="ARBA00023157"/>
    </source>
</evidence>
<protein>
    <recommendedName>
        <fullName evidence="7">Ig-like domain-containing protein</fullName>
    </recommendedName>
</protein>
<dbReference type="CDD" id="cd00096">
    <property type="entry name" value="Ig"/>
    <property type="match status" value="1"/>
</dbReference>
<dbReference type="GO" id="GO:0098609">
    <property type="term" value="P:cell-cell adhesion"/>
    <property type="evidence" value="ECO:0007669"/>
    <property type="project" value="TreeGrafter"/>
</dbReference>
<feature type="domain" description="Ig-like" evidence="7">
    <location>
        <begin position="122"/>
        <end position="202"/>
    </location>
</feature>
<keyword evidence="3" id="KW-1015">Disulfide bond</keyword>
<evidence type="ECO:0000256" key="4">
    <source>
        <dbReference type="ARBA" id="ARBA00023180"/>
    </source>
</evidence>
<dbReference type="InterPro" id="IPR013783">
    <property type="entry name" value="Ig-like_fold"/>
</dbReference>
<keyword evidence="4" id="KW-0325">Glycoprotein</keyword>
<dbReference type="InterPro" id="IPR051275">
    <property type="entry name" value="Cell_adhesion_signaling"/>
</dbReference>
<sequence>MILLVSPEKPDNLYMKDPSALLTETDNATFICEGNVGKPKGKLIWRIKRREDNVPEVNTNMQTNYTKKKESCSYLGISSFTITLTDKDNQAVLSCAQESLVNNNAMFKFSQPINVLFRVRTPSIMKYPNISTYSEEIEIIILTCTSQGNPQPTYNWYFNETLIQVGSVLDIRNDRGREGGLFICTASNSYSGTTFVASNSVDIQIIMTSIIGAICGILAVIIVIFVIWNVYTHKCCRKSKNNNSTEPNNQEMNVYNIIEETEYERTGQPYTHLYNEISKTEKCTGKQSQSTEGQQEQ</sequence>
<dbReference type="GO" id="GO:0005911">
    <property type="term" value="C:cell-cell junction"/>
    <property type="evidence" value="ECO:0007669"/>
    <property type="project" value="TreeGrafter"/>
</dbReference>
<evidence type="ECO:0000256" key="1">
    <source>
        <dbReference type="ARBA" id="ARBA00004479"/>
    </source>
</evidence>
<accession>A0A6J8DHW1</accession>
<name>A0A6J8DHW1_MYTCO</name>
<dbReference type="Pfam" id="PF13927">
    <property type="entry name" value="Ig_3"/>
    <property type="match status" value="1"/>
</dbReference>
<keyword evidence="6" id="KW-1133">Transmembrane helix</keyword>
<dbReference type="GO" id="GO:0005886">
    <property type="term" value="C:plasma membrane"/>
    <property type="evidence" value="ECO:0007669"/>
    <property type="project" value="TreeGrafter"/>
</dbReference>
<dbReference type="OrthoDB" id="6158624at2759"/>
<evidence type="ECO:0000313" key="9">
    <source>
        <dbReference type="Proteomes" id="UP000507470"/>
    </source>
</evidence>
<reference evidence="8 9" key="1">
    <citation type="submission" date="2020-06" db="EMBL/GenBank/DDBJ databases">
        <authorList>
            <person name="Li R."/>
            <person name="Bekaert M."/>
        </authorList>
    </citation>
    <scope>NUCLEOTIDE SEQUENCE [LARGE SCALE GENOMIC DNA]</scope>
    <source>
        <strain evidence="9">wild</strain>
    </source>
</reference>
<proteinExistence type="predicted"/>
<keyword evidence="5" id="KW-0393">Immunoglobulin domain</keyword>
<dbReference type="PANTHER" id="PTHR11640:SF31">
    <property type="entry name" value="IRREGULAR CHIASM C-ROUGHEST PROTEIN-RELATED"/>
    <property type="match status" value="1"/>
</dbReference>
<dbReference type="GO" id="GO:0050839">
    <property type="term" value="F:cell adhesion molecule binding"/>
    <property type="evidence" value="ECO:0007669"/>
    <property type="project" value="TreeGrafter"/>
</dbReference>
<feature type="domain" description="Ig-like" evidence="7">
    <location>
        <begin position="10"/>
        <end position="114"/>
    </location>
</feature>
<dbReference type="Gene3D" id="2.60.40.10">
    <property type="entry name" value="Immunoglobulins"/>
    <property type="match status" value="2"/>
</dbReference>
<dbReference type="SUPFAM" id="SSF48726">
    <property type="entry name" value="Immunoglobulin"/>
    <property type="match status" value="1"/>
</dbReference>
<organism evidence="8 9">
    <name type="scientific">Mytilus coruscus</name>
    <name type="common">Sea mussel</name>
    <dbReference type="NCBI Taxonomy" id="42192"/>
    <lineage>
        <taxon>Eukaryota</taxon>
        <taxon>Metazoa</taxon>
        <taxon>Spiralia</taxon>
        <taxon>Lophotrochozoa</taxon>
        <taxon>Mollusca</taxon>
        <taxon>Bivalvia</taxon>
        <taxon>Autobranchia</taxon>
        <taxon>Pteriomorphia</taxon>
        <taxon>Mytilida</taxon>
        <taxon>Mytiloidea</taxon>
        <taxon>Mytilidae</taxon>
        <taxon>Mytilinae</taxon>
        <taxon>Mytilus</taxon>
    </lineage>
</organism>
<dbReference type="AlphaFoldDB" id="A0A6J8DHW1"/>
<dbReference type="Proteomes" id="UP000507470">
    <property type="component" value="Unassembled WGS sequence"/>
</dbReference>
<feature type="transmembrane region" description="Helical" evidence="6">
    <location>
        <begin position="205"/>
        <end position="231"/>
    </location>
</feature>
<evidence type="ECO:0000256" key="2">
    <source>
        <dbReference type="ARBA" id="ARBA00023136"/>
    </source>
</evidence>
<dbReference type="PROSITE" id="PS50835">
    <property type="entry name" value="IG_LIKE"/>
    <property type="match status" value="2"/>
</dbReference>
<comment type="subcellular location">
    <subcellularLocation>
        <location evidence="1">Membrane</location>
        <topology evidence="1">Single-pass type I membrane protein</topology>
    </subcellularLocation>
</comment>
<dbReference type="EMBL" id="CACVKT020007364">
    <property type="protein sequence ID" value="CAC5407171.1"/>
    <property type="molecule type" value="Genomic_DNA"/>
</dbReference>
<evidence type="ECO:0000259" key="7">
    <source>
        <dbReference type="PROSITE" id="PS50835"/>
    </source>
</evidence>
<gene>
    <name evidence="8" type="ORF">MCOR_40674</name>
</gene>
<evidence type="ECO:0000313" key="8">
    <source>
        <dbReference type="EMBL" id="CAC5407171.1"/>
    </source>
</evidence>
<dbReference type="InterPro" id="IPR036179">
    <property type="entry name" value="Ig-like_dom_sf"/>
</dbReference>
<dbReference type="InterPro" id="IPR013162">
    <property type="entry name" value="CD80_C2-set"/>
</dbReference>
<keyword evidence="9" id="KW-1185">Reference proteome</keyword>
<keyword evidence="2 6" id="KW-0472">Membrane</keyword>